<keyword evidence="4" id="KW-1185">Reference proteome</keyword>
<evidence type="ECO:0000313" key="4">
    <source>
        <dbReference type="Proteomes" id="UP000770717"/>
    </source>
</evidence>
<reference evidence="3" key="1">
    <citation type="thesis" date="2020" institute="ProQuest LLC" country="789 East Eisenhower Parkway, Ann Arbor, MI, USA">
        <title>Comparative Genomics and Chromosome Evolution.</title>
        <authorList>
            <person name="Mudd A.B."/>
        </authorList>
    </citation>
    <scope>NUCLEOTIDE SEQUENCE</scope>
    <source>
        <strain evidence="3">HN-11 Male</strain>
        <tissue evidence="3">Kidney and liver</tissue>
    </source>
</reference>
<feature type="compositionally biased region" description="Polar residues" evidence="1">
    <location>
        <begin position="325"/>
        <end position="338"/>
    </location>
</feature>
<dbReference type="Proteomes" id="UP000770717">
    <property type="component" value="Unassembled WGS sequence"/>
</dbReference>
<organism evidence="3 4">
    <name type="scientific">Eleutherodactylus coqui</name>
    <name type="common">Puerto Rican coqui</name>
    <dbReference type="NCBI Taxonomy" id="57060"/>
    <lineage>
        <taxon>Eukaryota</taxon>
        <taxon>Metazoa</taxon>
        <taxon>Chordata</taxon>
        <taxon>Craniata</taxon>
        <taxon>Vertebrata</taxon>
        <taxon>Euteleostomi</taxon>
        <taxon>Amphibia</taxon>
        <taxon>Batrachia</taxon>
        <taxon>Anura</taxon>
        <taxon>Neobatrachia</taxon>
        <taxon>Hyloidea</taxon>
        <taxon>Eleutherodactylidae</taxon>
        <taxon>Eleutherodactylinae</taxon>
        <taxon>Eleutherodactylus</taxon>
        <taxon>Eleutherodactylus</taxon>
    </lineage>
</organism>
<evidence type="ECO:0000313" key="3">
    <source>
        <dbReference type="EMBL" id="KAG9464507.1"/>
    </source>
</evidence>
<dbReference type="PANTHER" id="PTHR12243">
    <property type="entry name" value="MADF DOMAIN TRANSCRIPTION FACTOR"/>
    <property type="match status" value="1"/>
</dbReference>
<feature type="domain" description="MADF" evidence="2">
    <location>
        <begin position="204"/>
        <end position="305"/>
    </location>
</feature>
<dbReference type="PANTHER" id="PTHR12243:SF67">
    <property type="entry name" value="COREPRESSOR OF PANGOLIN, ISOFORM A-RELATED"/>
    <property type="match status" value="1"/>
</dbReference>
<feature type="region of interest" description="Disordered" evidence="1">
    <location>
        <begin position="447"/>
        <end position="467"/>
    </location>
</feature>
<feature type="region of interest" description="Disordered" evidence="1">
    <location>
        <begin position="308"/>
        <end position="372"/>
    </location>
</feature>
<name>A0A8J6B5L2_ELECQ</name>
<proteinExistence type="predicted"/>
<dbReference type="PROSITE" id="PS51029">
    <property type="entry name" value="MADF"/>
    <property type="match status" value="1"/>
</dbReference>
<dbReference type="InterPro" id="IPR006578">
    <property type="entry name" value="MADF-dom"/>
</dbReference>
<sequence length="467" mass="53131">MLAGSQRSSSPPNSWDCSKENSNVPQDHQAEELIDIKVEVIDEEEEKTFLRANLECKEEEAFNDDGSSKNLPTDKCRSLLNSPDCPVVDSSVPRNHQDENLIDIKPEANADNDEMNVSGDHLCKEEEIPVNIGPNRSSERNPPERCPSRLYSQDCPEEGLNVPQDHQVCIKVEIEEEEELPLTTDEIETAHDITTISLVFDMGRLITLMQNFPAIWDVNCSDYLKRSMRDKAWEGLASQIYGKQWRSVSIDMKKYLLDEIKRKWRSARDQFRKEYTATPKSGARGKRKRPYMYLQQLMYLATTMEPRSSADHLENVEEEGEDSVLASSPTEELQSETGENCEVISQGPASQTVPAVPRPRKLGRPTASARRQTEIQQQVLALLQQQTLPRDSAESFGQHVAMLLRTVPENLQLATQNYMLYLLELSLPPNSPYELHYTIDQYRCRQSRQQLATVPPPQPPSPPTPPR</sequence>
<dbReference type="AlphaFoldDB" id="A0A8J6B5L2"/>
<evidence type="ECO:0000256" key="1">
    <source>
        <dbReference type="SAM" id="MobiDB-lite"/>
    </source>
</evidence>
<dbReference type="InterPro" id="IPR039353">
    <property type="entry name" value="TF_Adf1"/>
</dbReference>
<accession>A0A8J6B5L2</accession>
<feature type="compositionally biased region" description="Pro residues" evidence="1">
    <location>
        <begin position="454"/>
        <end position="467"/>
    </location>
</feature>
<dbReference type="EMBL" id="WNTK01004341">
    <property type="protein sequence ID" value="KAG9464507.1"/>
    <property type="molecule type" value="Genomic_DNA"/>
</dbReference>
<gene>
    <name evidence="3" type="ORF">GDO78_019854</name>
</gene>
<protein>
    <recommendedName>
        <fullName evidence="2">MADF domain-containing protein</fullName>
    </recommendedName>
</protein>
<dbReference type="Pfam" id="PF10545">
    <property type="entry name" value="MADF_DNA_bdg"/>
    <property type="match status" value="1"/>
</dbReference>
<dbReference type="EMBL" id="WNTK01004341">
    <property type="protein sequence ID" value="KAG9464506.1"/>
    <property type="molecule type" value="Genomic_DNA"/>
</dbReference>
<feature type="region of interest" description="Disordered" evidence="1">
    <location>
        <begin position="1"/>
        <end position="31"/>
    </location>
</feature>
<dbReference type="SMART" id="SM00595">
    <property type="entry name" value="MADF"/>
    <property type="match status" value="1"/>
</dbReference>
<evidence type="ECO:0000259" key="2">
    <source>
        <dbReference type="PROSITE" id="PS51029"/>
    </source>
</evidence>
<dbReference type="OrthoDB" id="9895149at2759"/>
<comment type="caution">
    <text evidence="3">The sequence shown here is derived from an EMBL/GenBank/DDBJ whole genome shotgun (WGS) entry which is preliminary data.</text>
</comment>
<dbReference type="EMBL" id="WNTK01004341">
    <property type="protein sequence ID" value="KAG9464505.1"/>
    <property type="molecule type" value="Genomic_DNA"/>
</dbReference>
<feature type="compositionally biased region" description="Polar residues" evidence="1">
    <location>
        <begin position="1"/>
        <end position="26"/>
    </location>
</feature>